<dbReference type="Proteomes" id="UP000037035">
    <property type="component" value="Unassembled WGS sequence"/>
</dbReference>
<dbReference type="VEuPathDB" id="FungiDB:VP01_2605g1"/>
<keyword evidence="4" id="KW-1185">Reference proteome</keyword>
<proteinExistence type="predicted"/>
<feature type="signal peptide" evidence="2">
    <location>
        <begin position="1"/>
        <end position="19"/>
    </location>
</feature>
<keyword evidence="1" id="KW-1133">Transmembrane helix</keyword>
<keyword evidence="1" id="KW-0812">Transmembrane</keyword>
<protein>
    <submittedName>
        <fullName evidence="3">Putative signal peptide protein</fullName>
    </submittedName>
</protein>
<name>A0A0L6V4J4_9BASI</name>
<evidence type="ECO:0000313" key="4">
    <source>
        <dbReference type="Proteomes" id="UP000037035"/>
    </source>
</evidence>
<reference evidence="3 4" key="1">
    <citation type="submission" date="2015-08" db="EMBL/GenBank/DDBJ databases">
        <title>Next Generation Sequencing and Analysis of the Genome of Puccinia sorghi L Schw, the Causal Agent of Maize Common Rust.</title>
        <authorList>
            <person name="Rochi L."/>
            <person name="Burguener G."/>
            <person name="Darino M."/>
            <person name="Turjanski A."/>
            <person name="Kreff E."/>
            <person name="Dieguez M.J."/>
            <person name="Sacco F."/>
        </authorList>
    </citation>
    <scope>NUCLEOTIDE SEQUENCE [LARGE SCALE GENOMIC DNA]</scope>
    <source>
        <strain evidence="3 4">RO10H11247</strain>
    </source>
</reference>
<evidence type="ECO:0000256" key="1">
    <source>
        <dbReference type="SAM" id="Phobius"/>
    </source>
</evidence>
<dbReference type="EMBL" id="LAVV01007508">
    <property type="protein sequence ID" value="KNZ55706.1"/>
    <property type="molecule type" value="Genomic_DNA"/>
</dbReference>
<keyword evidence="2" id="KW-0732">Signal</keyword>
<feature type="chain" id="PRO_5005568297" evidence="2">
    <location>
        <begin position="20"/>
        <end position="327"/>
    </location>
</feature>
<accession>A0A0L6V4J4</accession>
<dbReference type="AlphaFoldDB" id="A0A0L6V4J4"/>
<feature type="transmembrane region" description="Helical" evidence="1">
    <location>
        <begin position="43"/>
        <end position="69"/>
    </location>
</feature>
<sequence>MFHCLLYAILPFCAQIIIAFDVHILPNTKLLNHPVSNSTTSHMFLTIPGFASMTCFTIAISSQFSLIYIPLCGNLQWLFIFRMQSDFCFKPLLTESIILFSSVVGLQSTPECSFWGTSRNLKSSSAFGALPFRISTSGDDLIPQLTHDLALSLEVRNSLNRQVHSLLFCFSGIQLSFNHSRILRYDFKKGLKALTLECAGNNFELNFVCLKLERLASRQINPPPLHQEIEIKAPKCEQAISPPNTSSCSGSSFPSLGGNVTQFDISFGGVRIMNLEINTYRNPLLVKTTGEKKMKQRGQRTSRSNHWIGSGWYRKRWWRTNIEIACD</sequence>
<keyword evidence="1" id="KW-0472">Membrane</keyword>
<organism evidence="3 4">
    <name type="scientific">Puccinia sorghi</name>
    <dbReference type="NCBI Taxonomy" id="27349"/>
    <lineage>
        <taxon>Eukaryota</taxon>
        <taxon>Fungi</taxon>
        <taxon>Dikarya</taxon>
        <taxon>Basidiomycota</taxon>
        <taxon>Pucciniomycotina</taxon>
        <taxon>Pucciniomycetes</taxon>
        <taxon>Pucciniales</taxon>
        <taxon>Pucciniaceae</taxon>
        <taxon>Puccinia</taxon>
    </lineage>
</organism>
<comment type="caution">
    <text evidence="3">The sequence shown here is derived from an EMBL/GenBank/DDBJ whole genome shotgun (WGS) entry which is preliminary data.</text>
</comment>
<evidence type="ECO:0000313" key="3">
    <source>
        <dbReference type="EMBL" id="KNZ55706.1"/>
    </source>
</evidence>
<evidence type="ECO:0000256" key="2">
    <source>
        <dbReference type="SAM" id="SignalP"/>
    </source>
</evidence>
<gene>
    <name evidence="3" type="ORF">VP01_2605g1</name>
</gene>